<dbReference type="GO" id="GO:0005484">
    <property type="term" value="F:SNAP receptor activity"/>
    <property type="evidence" value="ECO:0007669"/>
    <property type="project" value="TreeGrafter"/>
</dbReference>
<dbReference type="GO" id="GO:0006890">
    <property type="term" value="P:retrograde vesicle-mediated transport, Golgi to endoplasmic reticulum"/>
    <property type="evidence" value="ECO:0007669"/>
    <property type="project" value="TreeGrafter"/>
</dbReference>
<dbReference type="GO" id="GO:0015031">
    <property type="term" value="P:protein transport"/>
    <property type="evidence" value="ECO:0007669"/>
    <property type="project" value="UniProtKB-KW"/>
</dbReference>
<keyword evidence="10" id="KW-0175">Coiled coil</keyword>
<dbReference type="EMBL" id="GL629769">
    <property type="protein sequence ID" value="EFX02595.1"/>
    <property type="molecule type" value="Genomic_DNA"/>
</dbReference>
<keyword evidence="3" id="KW-0813">Transport</keyword>
<keyword evidence="9 12" id="KW-0472">Membrane</keyword>
<keyword evidence="8 12" id="KW-1133">Transmembrane helix</keyword>
<dbReference type="AlphaFoldDB" id="F0XGX7"/>
<evidence type="ECO:0000256" key="10">
    <source>
        <dbReference type="SAM" id="Coils"/>
    </source>
</evidence>
<evidence type="ECO:0000313" key="13">
    <source>
        <dbReference type="EMBL" id="EFX02595.1"/>
    </source>
</evidence>
<name>F0XGX7_GROCL</name>
<reference evidence="13 14" key="1">
    <citation type="journal article" date="2011" name="Proc. Natl. Acad. Sci. U.S.A.">
        <title>Genome and transcriptome analyses of the mountain pine beetle-fungal symbiont Grosmannia clavigera, a lodgepole pine pathogen.</title>
        <authorList>
            <person name="DiGuistini S."/>
            <person name="Wang Y."/>
            <person name="Liao N.Y."/>
            <person name="Taylor G."/>
            <person name="Tanguay P."/>
            <person name="Feau N."/>
            <person name="Henrissat B."/>
            <person name="Chan S.K."/>
            <person name="Hesse-Orce U."/>
            <person name="Alamouti S.M."/>
            <person name="Tsui C.K.M."/>
            <person name="Docking R.T."/>
            <person name="Levasseur A."/>
            <person name="Haridas S."/>
            <person name="Robertson G."/>
            <person name="Birol I."/>
            <person name="Holt R.A."/>
            <person name="Marra M.A."/>
            <person name="Hamelin R.C."/>
            <person name="Hirst M."/>
            <person name="Jones S.J.M."/>
            <person name="Bohlmann J."/>
            <person name="Breuil C."/>
        </authorList>
    </citation>
    <scope>NUCLEOTIDE SEQUENCE [LARGE SCALE GENOMIC DNA]</scope>
    <source>
        <strain evidence="14">kw1407 / UAMH 11150</strain>
    </source>
</reference>
<feature type="coiled-coil region" evidence="10">
    <location>
        <begin position="83"/>
        <end position="117"/>
    </location>
</feature>
<evidence type="ECO:0000256" key="12">
    <source>
        <dbReference type="SAM" id="Phobius"/>
    </source>
</evidence>
<feature type="region of interest" description="Disordered" evidence="11">
    <location>
        <begin position="138"/>
        <end position="220"/>
    </location>
</feature>
<evidence type="ECO:0000256" key="8">
    <source>
        <dbReference type="ARBA" id="ARBA00022989"/>
    </source>
</evidence>
<feature type="transmembrane region" description="Helical" evidence="12">
    <location>
        <begin position="321"/>
        <end position="345"/>
    </location>
</feature>
<evidence type="ECO:0000313" key="14">
    <source>
        <dbReference type="Proteomes" id="UP000007796"/>
    </source>
</evidence>
<keyword evidence="5" id="KW-0256">Endoplasmic reticulum</keyword>
<dbReference type="eggNOG" id="ENOG502SCD1">
    <property type="taxonomic scope" value="Eukaryota"/>
</dbReference>
<dbReference type="PANTHER" id="PTHR13050:SF7">
    <property type="entry name" value="VESICLE TRANSPORT PROTEIN USE1"/>
    <property type="match status" value="1"/>
</dbReference>
<dbReference type="HOGENOM" id="CLU_027976_0_0_1"/>
<gene>
    <name evidence="13" type="ORF">CMQ_2524</name>
</gene>
<keyword evidence="7" id="KW-0653">Protein transport</keyword>
<sequence length="350" mass="38190">MARSPLAPPLSAAPVTAYDPFIDLGRLLSRLDQNILRADGDRWQRLVTDEFQRLQARFDVTAARSLLARVEQDASTIKAASRRQEVQDELSRRRELVERLQERLDDLDEEARAAAAMDAGGAVDEVRTATADDVLVPLDAQPVSGQAGKPAKATEAGPRPESTSAHAGRDTATRRKKGRIAQATVTATIRARRGGRRSAKTDCDRGQSTSAQAAEGVEAATTAELRSTLLSTTGRGGDGDGVAAEEVLLDHHRHEQEVLSSDILRLARALKERSLATSRLLEDDKDVVDRVGEGLHTTNEHLSAAGRSMALLTRMTEGKGWWGRMMLFGMVYGLMLVLLLLFLFLPKLRL</sequence>
<comment type="subcellular location">
    <subcellularLocation>
        <location evidence="1">Endoplasmic reticulum membrane</location>
        <topology evidence="1">Single-pass type IV membrane protein</topology>
    </subcellularLocation>
</comment>
<evidence type="ECO:0000256" key="3">
    <source>
        <dbReference type="ARBA" id="ARBA00022448"/>
    </source>
</evidence>
<organism evidence="14">
    <name type="scientific">Grosmannia clavigera (strain kw1407 / UAMH 11150)</name>
    <name type="common">Blue stain fungus</name>
    <name type="synonym">Graphiocladiella clavigera</name>
    <dbReference type="NCBI Taxonomy" id="655863"/>
    <lineage>
        <taxon>Eukaryota</taxon>
        <taxon>Fungi</taxon>
        <taxon>Dikarya</taxon>
        <taxon>Ascomycota</taxon>
        <taxon>Pezizomycotina</taxon>
        <taxon>Sordariomycetes</taxon>
        <taxon>Sordariomycetidae</taxon>
        <taxon>Ophiostomatales</taxon>
        <taxon>Ophiostomataceae</taxon>
        <taxon>Leptographium</taxon>
    </lineage>
</organism>
<evidence type="ECO:0000256" key="9">
    <source>
        <dbReference type="ARBA" id="ARBA00023136"/>
    </source>
</evidence>
<dbReference type="GO" id="GO:0005789">
    <property type="term" value="C:endoplasmic reticulum membrane"/>
    <property type="evidence" value="ECO:0007669"/>
    <property type="project" value="UniProtKB-SubCell"/>
</dbReference>
<comment type="similarity">
    <text evidence="2">Belongs to the USE1 family.</text>
</comment>
<dbReference type="Pfam" id="PF09753">
    <property type="entry name" value="Use1"/>
    <property type="match status" value="1"/>
</dbReference>
<evidence type="ECO:0000256" key="5">
    <source>
        <dbReference type="ARBA" id="ARBA00022824"/>
    </source>
</evidence>
<feature type="compositionally biased region" description="Low complexity" evidence="11">
    <location>
        <begin position="180"/>
        <end position="189"/>
    </location>
</feature>
<feature type="compositionally biased region" description="Low complexity" evidence="11">
    <location>
        <begin position="209"/>
        <end position="220"/>
    </location>
</feature>
<dbReference type="Proteomes" id="UP000007796">
    <property type="component" value="Unassembled WGS sequence"/>
</dbReference>
<keyword evidence="14" id="KW-1185">Reference proteome</keyword>
<accession>F0XGX7</accession>
<dbReference type="PANTHER" id="PTHR13050">
    <property type="entry name" value="USE1-LIKE PROTEIN"/>
    <property type="match status" value="1"/>
</dbReference>
<dbReference type="STRING" id="655863.F0XGX7"/>
<dbReference type="OrthoDB" id="3231855at2759"/>
<evidence type="ECO:0000256" key="7">
    <source>
        <dbReference type="ARBA" id="ARBA00022927"/>
    </source>
</evidence>
<keyword evidence="6" id="KW-0931">ER-Golgi transport</keyword>
<evidence type="ECO:0008006" key="15">
    <source>
        <dbReference type="Google" id="ProtNLM"/>
    </source>
</evidence>
<dbReference type="RefSeq" id="XP_014172077.1">
    <property type="nucleotide sequence ID" value="XM_014316602.1"/>
</dbReference>
<protein>
    <recommendedName>
        <fullName evidence="15">Synaptobrevin</fullName>
    </recommendedName>
</protein>
<keyword evidence="4 12" id="KW-0812">Transmembrane</keyword>
<proteinExistence type="inferred from homology"/>
<evidence type="ECO:0000256" key="2">
    <source>
        <dbReference type="ARBA" id="ARBA00007891"/>
    </source>
</evidence>
<dbReference type="GeneID" id="25975523"/>
<dbReference type="InParanoid" id="F0XGX7"/>
<evidence type="ECO:0000256" key="11">
    <source>
        <dbReference type="SAM" id="MobiDB-lite"/>
    </source>
</evidence>
<evidence type="ECO:0000256" key="1">
    <source>
        <dbReference type="ARBA" id="ARBA00004163"/>
    </source>
</evidence>
<evidence type="ECO:0000256" key="4">
    <source>
        <dbReference type="ARBA" id="ARBA00022692"/>
    </source>
</evidence>
<dbReference type="GO" id="GO:0031201">
    <property type="term" value="C:SNARE complex"/>
    <property type="evidence" value="ECO:0007669"/>
    <property type="project" value="TreeGrafter"/>
</dbReference>
<dbReference type="InterPro" id="IPR019150">
    <property type="entry name" value="Vesicle_transport_protein_Use1"/>
</dbReference>
<evidence type="ECO:0000256" key="6">
    <source>
        <dbReference type="ARBA" id="ARBA00022892"/>
    </source>
</evidence>